<dbReference type="PANTHER" id="PTHR47506">
    <property type="entry name" value="TRANSCRIPTIONAL REGULATORY PROTEIN"/>
    <property type="match status" value="1"/>
</dbReference>
<comment type="caution">
    <text evidence="6">The sequence shown here is derived from an EMBL/GenBank/DDBJ whole genome shotgun (WGS) entry which is preliminary data.</text>
</comment>
<dbReference type="Pfam" id="PF00440">
    <property type="entry name" value="TetR_N"/>
    <property type="match status" value="1"/>
</dbReference>
<sequence length="188" mass="20397">MDEDEARERILATAERLYYERGYGAVGMDALRTEAGVSLRRLYGLFPSKEDIVAAVLARRRVEWEDALAAKVDLAGEDRRARMLAVFDHLAEWFVDPTFRGCAFLRAWGELSGTDEQVAQIVRDHKAAFQRTMVELVGEDVAGGEQLAAQLSLLAEGAQSTAAIAGEPSAAAHARAAAEVLVDHALAA</sequence>
<gene>
    <name evidence="6" type="ORF">ACFSDA_05435</name>
</gene>
<evidence type="ECO:0000256" key="4">
    <source>
        <dbReference type="PROSITE-ProRule" id="PRU00335"/>
    </source>
</evidence>
<organism evidence="6 7">
    <name type="scientific">Brachybacterium rhamnosum</name>
    <dbReference type="NCBI Taxonomy" id="173361"/>
    <lineage>
        <taxon>Bacteria</taxon>
        <taxon>Bacillati</taxon>
        <taxon>Actinomycetota</taxon>
        <taxon>Actinomycetes</taxon>
        <taxon>Micrococcales</taxon>
        <taxon>Dermabacteraceae</taxon>
        <taxon>Brachybacterium</taxon>
    </lineage>
</organism>
<protein>
    <submittedName>
        <fullName evidence="6">TetR/AcrR family transcriptional regulator</fullName>
    </submittedName>
</protein>
<dbReference type="InterPro" id="IPR001647">
    <property type="entry name" value="HTH_TetR"/>
</dbReference>
<keyword evidence="7" id="KW-1185">Reference proteome</keyword>
<dbReference type="EMBL" id="JBHUFL010000002">
    <property type="protein sequence ID" value="MFD1834517.1"/>
    <property type="molecule type" value="Genomic_DNA"/>
</dbReference>
<feature type="DNA-binding region" description="H-T-H motif" evidence="4">
    <location>
        <begin position="27"/>
        <end position="46"/>
    </location>
</feature>
<evidence type="ECO:0000256" key="2">
    <source>
        <dbReference type="ARBA" id="ARBA00023125"/>
    </source>
</evidence>
<dbReference type="PANTHER" id="PTHR47506:SF1">
    <property type="entry name" value="HTH-TYPE TRANSCRIPTIONAL REGULATOR YJDC"/>
    <property type="match status" value="1"/>
</dbReference>
<dbReference type="Proteomes" id="UP001597280">
    <property type="component" value="Unassembled WGS sequence"/>
</dbReference>
<dbReference type="InterPro" id="IPR009057">
    <property type="entry name" value="Homeodomain-like_sf"/>
</dbReference>
<dbReference type="PROSITE" id="PS50977">
    <property type="entry name" value="HTH_TETR_2"/>
    <property type="match status" value="1"/>
</dbReference>
<name>A0ABW4PWL0_9MICO</name>
<proteinExistence type="predicted"/>
<keyword evidence="2 4" id="KW-0238">DNA-binding</keyword>
<evidence type="ECO:0000313" key="6">
    <source>
        <dbReference type="EMBL" id="MFD1834517.1"/>
    </source>
</evidence>
<dbReference type="Gene3D" id="1.10.357.10">
    <property type="entry name" value="Tetracycline Repressor, domain 2"/>
    <property type="match status" value="1"/>
</dbReference>
<evidence type="ECO:0000259" key="5">
    <source>
        <dbReference type="PROSITE" id="PS50977"/>
    </source>
</evidence>
<reference evidence="7" key="1">
    <citation type="journal article" date="2019" name="Int. J. Syst. Evol. Microbiol.">
        <title>The Global Catalogue of Microorganisms (GCM) 10K type strain sequencing project: providing services to taxonomists for standard genome sequencing and annotation.</title>
        <authorList>
            <consortium name="The Broad Institute Genomics Platform"/>
            <consortium name="The Broad Institute Genome Sequencing Center for Infectious Disease"/>
            <person name="Wu L."/>
            <person name="Ma J."/>
        </authorList>
    </citation>
    <scope>NUCLEOTIDE SEQUENCE [LARGE SCALE GENOMIC DNA]</scope>
    <source>
        <strain evidence="7">JCM 11650</strain>
    </source>
</reference>
<keyword evidence="3" id="KW-0804">Transcription</keyword>
<dbReference type="PRINTS" id="PR00455">
    <property type="entry name" value="HTHTETR"/>
</dbReference>
<dbReference type="InterPro" id="IPR011075">
    <property type="entry name" value="TetR_C"/>
</dbReference>
<evidence type="ECO:0000256" key="1">
    <source>
        <dbReference type="ARBA" id="ARBA00023015"/>
    </source>
</evidence>
<dbReference type="SUPFAM" id="SSF48498">
    <property type="entry name" value="Tetracyclin repressor-like, C-terminal domain"/>
    <property type="match status" value="1"/>
</dbReference>
<dbReference type="RefSeq" id="WP_137769381.1">
    <property type="nucleotide sequence ID" value="NZ_BAAAIS010000002.1"/>
</dbReference>
<dbReference type="Pfam" id="PF16925">
    <property type="entry name" value="TetR_C_13"/>
    <property type="match status" value="1"/>
</dbReference>
<dbReference type="InterPro" id="IPR036271">
    <property type="entry name" value="Tet_transcr_reg_TetR-rel_C_sf"/>
</dbReference>
<feature type="domain" description="HTH tetR-type" evidence="5">
    <location>
        <begin position="4"/>
        <end position="64"/>
    </location>
</feature>
<evidence type="ECO:0000313" key="7">
    <source>
        <dbReference type="Proteomes" id="UP001597280"/>
    </source>
</evidence>
<accession>A0ABW4PWL0</accession>
<keyword evidence="1" id="KW-0805">Transcription regulation</keyword>
<dbReference type="SUPFAM" id="SSF46689">
    <property type="entry name" value="Homeodomain-like"/>
    <property type="match status" value="1"/>
</dbReference>
<evidence type="ECO:0000256" key="3">
    <source>
        <dbReference type="ARBA" id="ARBA00023163"/>
    </source>
</evidence>